<sequence>MTMRFLASPVFRPHRLALAACVAVSAIYPQWSAAQASQAEDDVTLGEVTVTATAEDQLKQAPGVSIITAEDIDERPPANDLSELIRTMPGVNLTGNSSSGAYGNNRQIDLRGMGPENTMILIDGVPVNSRNSVRMGRNGERNARGDSNWVPASAIERIEVLRGPAAARYGSGAAGGVINIITKKPTKALEGSVTAYTLVPQDGDFSSTRRLGANLSGPISENLSFRLYASAAKTDADAPDINAVAVDEDSTPPAGREGVRNRDINGLLRWDLTREHVLEFNAGFSRQGNIYAGERLFDGSNAVMQELANAGIETNRMLRNTASVTHRGDYGEGRTSRVTLSFEQTRNTRVNEGLAGGGEGSITNPDNRSTSKLKQYFASGEYHTPVKLGQIDQMVTLGFEYRSENLNDPYATARGQTLNNNTNATSKSSTKALFIEDNMALTDALVLTPGLRFDHHDKFGGNWSPSLNASYDVSQTVTLKGGIARVFKAPNLFQSNPNYLYTTGGNGCPYLPDGTRVQGPCYIFGNEELDPEISVNKELGVAFNKDGWGAGLTYFHNDYKNKIIADMGDQDIPEFINIGGSNVRPFEWVNTGAAIIRGLEGNLNIPLLGQAGETLKLNNNFTYMLESKNKNTGQPLSVIPKYTINSSLDWKATDQISVLATGTFYGRQKPRNYNPANATAITGDALNIRGSYAIYGLSAGYQLSKAFHVRAGVNNLFDKRLYRESSGSSQGAATYNEPGRTYFLTLVGNF</sequence>
<evidence type="ECO:0000313" key="21">
    <source>
        <dbReference type="Proteomes" id="UP000308917"/>
    </source>
</evidence>
<reference evidence="20 21" key="1">
    <citation type="journal article" date="2015" name="Antonie Van Leeuwenhoek">
        <title>Lampropedia puyangensis sp. nov., isolated from symptomatic bark of Populus ? euramericana canker and emended description of Lampropedia hyalina (Ehrenberg 1832) Lee et al. 2004.</title>
        <authorList>
            <person name="Li Y."/>
            <person name="Wang T."/>
            <person name="Piao C.G."/>
            <person name="Wang L.F."/>
            <person name="Tian G.Z."/>
            <person name="Zhu T.H."/>
            <person name="Guo M.W."/>
        </authorList>
    </citation>
    <scope>NUCLEOTIDE SEQUENCE [LARGE SCALE GENOMIC DNA]</scope>
    <source>
        <strain evidence="20 21">2-bin</strain>
    </source>
</reference>
<organism evidence="20 21">
    <name type="scientific">Lampropedia puyangensis</name>
    <dbReference type="NCBI Taxonomy" id="1330072"/>
    <lineage>
        <taxon>Bacteria</taxon>
        <taxon>Pseudomonadati</taxon>
        <taxon>Pseudomonadota</taxon>
        <taxon>Betaproteobacteria</taxon>
        <taxon>Burkholderiales</taxon>
        <taxon>Comamonadaceae</taxon>
        <taxon>Lampropedia</taxon>
    </lineage>
</organism>
<keyword evidence="10 16" id="KW-0798">TonB box</keyword>
<proteinExistence type="inferred from homology"/>
<protein>
    <submittedName>
        <fullName evidence="20">TonB-dependent siderophore receptor</fullName>
    </submittedName>
</protein>
<evidence type="ECO:0000259" key="18">
    <source>
        <dbReference type="Pfam" id="PF00593"/>
    </source>
</evidence>
<dbReference type="NCBIfam" id="TIGR01783">
    <property type="entry name" value="TonB-siderophor"/>
    <property type="match status" value="1"/>
</dbReference>
<keyword evidence="11 14" id="KW-0472">Membrane</keyword>
<comment type="subcellular location">
    <subcellularLocation>
        <location evidence="1 14">Cell outer membrane</location>
        <topology evidence="1 14">Multi-pass membrane protein</topology>
    </subcellularLocation>
</comment>
<dbReference type="PANTHER" id="PTHR30069:SF8">
    <property type="entry name" value="TONB-DEPENDENT SIDEROPHORE RECEPTOR PROTEIN"/>
    <property type="match status" value="1"/>
</dbReference>
<dbReference type="NCBIfam" id="NF010051">
    <property type="entry name" value="PRK13528.1"/>
    <property type="match status" value="1"/>
</dbReference>
<dbReference type="GO" id="GO:0044718">
    <property type="term" value="P:siderophore transmembrane transport"/>
    <property type="evidence" value="ECO:0007669"/>
    <property type="project" value="TreeGrafter"/>
</dbReference>
<dbReference type="OrthoDB" id="183532at2"/>
<evidence type="ECO:0000256" key="6">
    <source>
        <dbReference type="ARBA" id="ARBA00022692"/>
    </source>
</evidence>
<dbReference type="GO" id="GO:0009279">
    <property type="term" value="C:cell outer membrane"/>
    <property type="evidence" value="ECO:0007669"/>
    <property type="project" value="UniProtKB-SubCell"/>
</dbReference>
<dbReference type="SUPFAM" id="SSF56935">
    <property type="entry name" value="Porins"/>
    <property type="match status" value="1"/>
</dbReference>
<dbReference type="NCBIfam" id="NF010048">
    <property type="entry name" value="PRK13524.1"/>
    <property type="match status" value="1"/>
</dbReference>
<keyword evidence="8" id="KW-0408">Iron</keyword>
<keyword evidence="4 14" id="KW-1134">Transmembrane beta strand</keyword>
<dbReference type="InterPro" id="IPR036942">
    <property type="entry name" value="Beta-barrel_TonB_sf"/>
</dbReference>
<dbReference type="InterPro" id="IPR039426">
    <property type="entry name" value="TonB-dep_rcpt-like"/>
</dbReference>
<dbReference type="InterPro" id="IPR010917">
    <property type="entry name" value="TonB_rcpt_CS"/>
</dbReference>
<dbReference type="InterPro" id="IPR037066">
    <property type="entry name" value="Plug_dom_sf"/>
</dbReference>
<evidence type="ECO:0000256" key="15">
    <source>
        <dbReference type="PROSITE-ProRule" id="PRU10144"/>
    </source>
</evidence>
<evidence type="ECO:0000256" key="3">
    <source>
        <dbReference type="ARBA" id="ARBA00022448"/>
    </source>
</evidence>
<comment type="similarity">
    <text evidence="2 14 16">Belongs to the TonB-dependent receptor family.</text>
</comment>
<evidence type="ECO:0000313" key="20">
    <source>
        <dbReference type="EMBL" id="THT99979.1"/>
    </source>
</evidence>
<evidence type="ECO:0000256" key="10">
    <source>
        <dbReference type="ARBA" id="ARBA00023077"/>
    </source>
</evidence>
<keyword evidence="21" id="KW-1185">Reference proteome</keyword>
<keyword evidence="9" id="KW-0406">Ion transport</keyword>
<dbReference type="PROSITE" id="PS01156">
    <property type="entry name" value="TONB_DEPENDENT_REC_2"/>
    <property type="match status" value="1"/>
</dbReference>
<feature type="domain" description="TonB-dependent receptor plug" evidence="19">
    <location>
        <begin position="63"/>
        <end position="177"/>
    </location>
</feature>
<dbReference type="EMBL" id="STFG01000012">
    <property type="protein sequence ID" value="THT99979.1"/>
    <property type="molecule type" value="Genomic_DNA"/>
</dbReference>
<dbReference type="Gene3D" id="2.40.170.20">
    <property type="entry name" value="TonB-dependent receptor, beta-barrel domain"/>
    <property type="match status" value="1"/>
</dbReference>
<evidence type="ECO:0000256" key="11">
    <source>
        <dbReference type="ARBA" id="ARBA00023136"/>
    </source>
</evidence>
<dbReference type="Gene3D" id="2.170.130.10">
    <property type="entry name" value="TonB-dependent receptor, plug domain"/>
    <property type="match status" value="1"/>
</dbReference>
<dbReference type="InterPro" id="IPR058134">
    <property type="entry name" value="PirA/FepA/PfeA"/>
</dbReference>
<dbReference type="Pfam" id="PF00593">
    <property type="entry name" value="TonB_dep_Rec_b-barrel"/>
    <property type="match status" value="1"/>
</dbReference>
<evidence type="ECO:0000256" key="12">
    <source>
        <dbReference type="ARBA" id="ARBA00023170"/>
    </source>
</evidence>
<dbReference type="PANTHER" id="PTHR30069">
    <property type="entry name" value="TONB-DEPENDENT OUTER MEMBRANE RECEPTOR"/>
    <property type="match status" value="1"/>
</dbReference>
<gene>
    <name evidence="20" type="ORF">E9531_11535</name>
</gene>
<accession>A0A4S8EYH2</accession>
<dbReference type="Proteomes" id="UP000308917">
    <property type="component" value="Unassembled WGS sequence"/>
</dbReference>
<dbReference type="Pfam" id="PF07715">
    <property type="entry name" value="Plug"/>
    <property type="match status" value="1"/>
</dbReference>
<keyword evidence="6 14" id="KW-0812">Transmembrane</keyword>
<feature type="chain" id="PRO_5020828534" evidence="17">
    <location>
        <begin position="20"/>
        <end position="750"/>
    </location>
</feature>
<dbReference type="GO" id="GO:0038023">
    <property type="term" value="F:signaling receptor activity"/>
    <property type="evidence" value="ECO:0007669"/>
    <property type="project" value="InterPro"/>
</dbReference>
<keyword evidence="12 20" id="KW-0675">Receptor</keyword>
<evidence type="ECO:0000256" key="2">
    <source>
        <dbReference type="ARBA" id="ARBA00009810"/>
    </source>
</evidence>
<dbReference type="AlphaFoldDB" id="A0A4S8EYH2"/>
<evidence type="ECO:0000256" key="9">
    <source>
        <dbReference type="ARBA" id="ARBA00023065"/>
    </source>
</evidence>
<evidence type="ECO:0000256" key="17">
    <source>
        <dbReference type="SAM" id="SignalP"/>
    </source>
</evidence>
<feature type="signal peptide" evidence="17">
    <location>
        <begin position="1"/>
        <end position="19"/>
    </location>
</feature>
<evidence type="ECO:0000256" key="4">
    <source>
        <dbReference type="ARBA" id="ARBA00022452"/>
    </source>
</evidence>
<dbReference type="InterPro" id="IPR000531">
    <property type="entry name" value="Beta-barrel_TonB"/>
</dbReference>
<evidence type="ECO:0000256" key="16">
    <source>
        <dbReference type="RuleBase" id="RU003357"/>
    </source>
</evidence>
<keyword evidence="13 14" id="KW-0998">Cell outer membrane</keyword>
<keyword evidence="5" id="KW-0410">Iron transport</keyword>
<dbReference type="GO" id="GO:0015344">
    <property type="term" value="F:siderophore uptake transmembrane transporter activity"/>
    <property type="evidence" value="ECO:0007669"/>
    <property type="project" value="TreeGrafter"/>
</dbReference>
<evidence type="ECO:0000256" key="5">
    <source>
        <dbReference type="ARBA" id="ARBA00022496"/>
    </source>
</evidence>
<dbReference type="PROSITE" id="PS52016">
    <property type="entry name" value="TONB_DEPENDENT_REC_3"/>
    <property type="match status" value="1"/>
</dbReference>
<name>A0A4S8EYH2_9BURK</name>
<evidence type="ECO:0000256" key="1">
    <source>
        <dbReference type="ARBA" id="ARBA00004571"/>
    </source>
</evidence>
<dbReference type="InterPro" id="IPR010105">
    <property type="entry name" value="TonB_sidphr_rcpt"/>
</dbReference>
<dbReference type="InterPro" id="IPR012910">
    <property type="entry name" value="Plug_dom"/>
</dbReference>
<keyword evidence="7 17" id="KW-0732">Signal</keyword>
<evidence type="ECO:0000259" key="19">
    <source>
        <dbReference type="Pfam" id="PF07715"/>
    </source>
</evidence>
<evidence type="ECO:0000256" key="14">
    <source>
        <dbReference type="PROSITE-ProRule" id="PRU01360"/>
    </source>
</evidence>
<dbReference type="CDD" id="cd01347">
    <property type="entry name" value="ligand_gated_channel"/>
    <property type="match status" value="1"/>
</dbReference>
<feature type="short sequence motif" description="TonB C-terminal box" evidence="15">
    <location>
        <begin position="733"/>
        <end position="750"/>
    </location>
</feature>
<comment type="caution">
    <text evidence="20">The sequence shown here is derived from an EMBL/GenBank/DDBJ whole genome shotgun (WGS) entry which is preliminary data.</text>
</comment>
<keyword evidence="3 14" id="KW-0813">Transport</keyword>
<evidence type="ECO:0000256" key="13">
    <source>
        <dbReference type="ARBA" id="ARBA00023237"/>
    </source>
</evidence>
<evidence type="ECO:0000256" key="7">
    <source>
        <dbReference type="ARBA" id="ARBA00022729"/>
    </source>
</evidence>
<evidence type="ECO:0000256" key="8">
    <source>
        <dbReference type="ARBA" id="ARBA00023004"/>
    </source>
</evidence>
<feature type="domain" description="TonB-dependent receptor-like beta-barrel" evidence="18">
    <location>
        <begin position="260"/>
        <end position="716"/>
    </location>
</feature>